<feature type="transmembrane region" description="Helical" evidence="1">
    <location>
        <begin position="53"/>
        <end position="72"/>
    </location>
</feature>
<gene>
    <name evidence="2" type="ORF">Pan153_62570</name>
</gene>
<keyword evidence="1" id="KW-0472">Membrane</keyword>
<sequence length="83" mass="9267">MLIFAVGLVAAALWHAIVIAEQMALNLFPALSAGLLTGFLVAALCLLWKRPWWALGLSAVVSYLVTMGYVRFVNRIPLEWFYQ</sequence>
<keyword evidence="1" id="KW-1133">Transmembrane helix</keyword>
<evidence type="ECO:0000256" key="1">
    <source>
        <dbReference type="SAM" id="Phobius"/>
    </source>
</evidence>
<organism evidence="2 3">
    <name type="scientific">Gimesia panareensis</name>
    <dbReference type="NCBI Taxonomy" id="2527978"/>
    <lineage>
        <taxon>Bacteria</taxon>
        <taxon>Pseudomonadati</taxon>
        <taxon>Planctomycetota</taxon>
        <taxon>Planctomycetia</taxon>
        <taxon>Planctomycetales</taxon>
        <taxon>Planctomycetaceae</taxon>
        <taxon>Gimesia</taxon>
    </lineage>
</organism>
<dbReference type="AlphaFoldDB" id="A0A518FYW9"/>
<dbReference type="Proteomes" id="UP000320839">
    <property type="component" value="Chromosome"/>
</dbReference>
<evidence type="ECO:0000313" key="3">
    <source>
        <dbReference type="Proteomes" id="UP000320839"/>
    </source>
</evidence>
<feature type="transmembrane region" description="Helical" evidence="1">
    <location>
        <begin position="30"/>
        <end position="48"/>
    </location>
</feature>
<name>A0A518FYW9_9PLAN</name>
<accession>A0A518FYW9</accession>
<proteinExistence type="predicted"/>
<evidence type="ECO:0000313" key="2">
    <source>
        <dbReference type="EMBL" id="QDV21567.1"/>
    </source>
</evidence>
<reference evidence="2 3" key="1">
    <citation type="submission" date="2019-02" db="EMBL/GenBank/DDBJ databases">
        <title>Deep-cultivation of Planctomycetes and their phenomic and genomic characterization uncovers novel biology.</title>
        <authorList>
            <person name="Wiegand S."/>
            <person name="Jogler M."/>
            <person name="Boedeker C."/>
            <person name="Pinto D."/>
            <person name="Vollmers J."/>
            <person name="Rivas-Marin E."/>
            <person name="Kohn T."/>
            <person name="Peeters S.H."/>
            <person name="Heuer A."/>
            <person name="Rast P."/>
            <person name="Oberbeckmann S."/>
            <person name="Bunk B."/>
            <person name="Jeske O."/>
            <person name="Meyerdierks A."/>
            <person name="Storesund J.E."/>
            <person name="Kallscheuer N."/>
            <person name="Luecker S."/>
            <person name="Lage O.M."/>
            <person name="Pohl T."/>
            <person name="Merkel B.J."/>
            <person name="Hornburger P."/>
            <person name="Mueller R.-W."/>
            <person name="Bruemmer F."/>
            <person name="Labrenz M."/>
            <person name="Spormann A.M."/>
            <person name="Op den Camp H."/>
            <person name="Overmann J."/>
            <person name="Amann R."/>
            <person name="Jetten M.S.M."/>
            <person name="Mascher T."/>
            <person name="Medema M.H."/>
            <person name="Devos D.P."/>
            <person name="Kaster A.-K."/>
            <person name="Ovreas L."/>
            <person name="Rohde M."/>
            <person name="Galperin M.Y."/>
            <person name="Jogler C."/>
        </authorList>
    </citation>
    <scope>NUCLEOTIDE SEQUENCE [LARGE SCALE GENOMIC DNA]</scope>
    <source>
        <strain evidence="2 3">Pan153</strain>
    </source>
</reference>
<protein>
    <submittedName>
        <fullName evidence="2">Uncharacterized protein</fullName>
    </submittedName>
</protein>
<dbReference type="EMBL" id="CP036317">
    <property type="protein sequence ID" value="QDV21567.1"/>
    <property type="molecule type" value="Genomic_DNA"/>
</dbReference>
<keyword evidence="1" id="KW-0812">Transmembrane</keyword>